<dbReference type="EMBL" id="OW152842">
    <property type="protein sequence ID" value="CAH2065058.1"/>
    <property type="molecule type" value="Genomic_DNA"/>
</dbReference>
<evidence type="ECO:0000259" key="2">
    <source>
        <dbReference type="Pfam" id="PF13843"/>
    </source>
</evidence>
<accession>A0ABN8IS99</accession>
<evidence type="ECO:0000313" key="4">
    <source>
        <dbReference type="Proteomes" id="UP000837857"/>
    </source>
</evidence>
<dbReference type="Pfam" id="PF13843">
    <property type="entry name" value="DDE_Tnp_1_7"/>
    <property type="match status" value="1"/>
</dbReference>
<evidence type="ECO:0000256" key="1">
    <source>
        <dbReference type="SAM" id="MobiDB-lite"/>
    </source>
</evidence>
<reference evidence="3" key="1">
    <citation type="submission" date="2022-03" db="EMBL/GenBank/DDBJ databases">
        <authorList>
            <person name="Martin H S."/>
        </authorList>
    </citation>
    <scope>NUCLEOTIDE SEQUENCE</scope>
</reference>
<organism evidence="3 4">
    <name type="scientific">Iphiclides podalirius</name>
    <name type="common">scarce swallowtail</name>
    <dbReference type="NCBI Taxonomy" id="110791"/>
    <lineage>
        <taxon>Eukaryota</taxon>
        <taxon>Metazoa</taxon>
        <taxon>Ecdysozoa</taxon>
        <taxon>Arthropoda</taxon>
        <taxon>Hexapoda</taxon>
        <taxon>Insecta</taxon>
        <taxon>Pterygota</taxon>
        <taxon>Neoptera</taxon>
        <taxon>Endopterygota</taxon>
        <taxon>Lepidoptera</taxon>
        <taxon>Glossata</taxon>
        <taxon>Ditrysia</taxon>
        <taxon>Papilionoidea</taxon>
        <taxon>Papilionidae</taxon>
        <taxon>Papilioninae</taxon>
        <taxon>Iphiclides</taxon>
    </lineage>
</organism>
<sequence length="922" mass="103679">MFCLLMHDFAGDRFGESLAEQSIFLCWECAALLRRFDKFKRQVHTAQGYFCALSLSCEQDPSEEPMCPSQSQPLSTLGLTVNQGYDKIYFDCTSKANSEGSTRYIVISTSENIKDEYNIAQIVKENIDLKLDGNPASGTVLESPSAVVSPHIVINSNPLGAEDTLKEGDDFVVPGVTVREGKVEKNSGRGSGRGRVGADTTEEYNTLSETRAERQARQSKVAVFSHSVKQELPLKKRAVETNGLLHPDAPPRKRCTRKPSPEREPCCYMPGADPSSVAESGSFAIKKEVEQTSGMAVAVGAEVQLVSTPKTRKRIVIGAHDPSFEGTIDENESENGLCADETYETDETDFDPPHTTQDEPASMADYTAFEGDILESEDAINDSALRSIAPENAFDFPWRKEESAFQGRRETFTGTPGPTFDVTDSILDVFYKMFDVEFVDMLCAETNSHASQRMELLRSQGKLTPNILLHRWVPTDRDEMITFLATLILQGLYHIPEQERYFKHNGFGTMPYFRAIMSYKRFLLLKTTLHFAASEAADTASELWKVKPVVDYFNGKFSGLYYPSREVVVDESLLKWQGRLGPSRRISSGPSTAPRVGMRACELCECSTGYVWRFSVYAGKKERTGETTEYPIDYNEGSDIATPSTKLVIDNGDVRPIDAPALVVYKLVEPLLYRGHTLITDNRYNSPLLARCLKRQKTDVYGTLRLNREFVPDSLKSLTETDLKQGETVASYCSDLSVMVWRDANLVGMISTYHPPRAGAAPKHRPNCKPNIVLEYNKAMGGLERKDQFLSAHPVERGENVACYKKLFRRLYNAAIFNSYIIYTAKNPNISHRRFRTSLAEDLLKAHRKIDLASITMPSLTKRKSGNRCIVEEDHFPIRTGSKKTRCWLCYQLKIQSRTIWKCRQCQVNLCIEGCFRSYHKA</sequence>
<protein>
    <recommendedName>
        <fullName evidence="2">PiggyBac transposable element-derived protein domain-containing protein</fullName>
    </recommendedName>
</protein>
<dbReference type="Proteomes" id="UP000837857">
    <property type="component" value="Chromosome 30"/>
</dbReference>
<dbReference type="PANTHER" id="PTHR46599:SF3">
    <property type="entry name" value="PIGGYBAC TRANSPOSABLE ELEMENT-DERIVED PROTEIN 4"/>
    <property type="match status" value="1"/>
</dbReference>
<evidence type="ECO:0000313" key="3">
    <source>
        <dbReference type="EMBL" id="CAH2065058.1"/>
    </source>
</evidence>
<name>A0ABN8IS99_9NEOP</name>
<feature type="domain" description="PiggyBac transposable element-derived protein" evidence="2">
    <location>
        <begin position="428"/>
        <end position="820"/>
    </location>
</feature>
<keyword evidence="4" id="KW-1185">Reference proteome</keyword>
<proteinExistence type="predicted"/>
<dbReference type="PANTHER" id="PTHR46599">
    <property type="entry name" value="PIGGYBAC TRANSPOSABLE ELEMENT-DERIVED PROTEIN 4"/>
    <property type="match status" value="1"/>
</dbReference>
<feature type="non-terminal residue" evidence="3">
    <location>
        <position position="922"/>
    </location>
</feature>
<gene>
    <name evidence="3" type="ORF">IPOD504_LOCUS13019</name>
</gene>
<dbReference type="InterPro" id="IPR029526">
    <property type="entry name" value="PGBD"/>
</dbReference>
<feature type="region of interest" description="Disordered" evidence="1">
    <location>
        <begin position="243"/>
        <end position="263"/>
    </location>
</feature>